<keyword evidence="3" id="KW-0493">Microtubule</keyword>
<evidence type="ECO:0000256" key="7">
    <source>
        <dbReference type="PROSITE-ProRule" id="PRU00221"/>
    </source>
</evidence>
<evidence type="ECO:0000256" key="4">
    <source>
        <dbReference type="ARBA" id="ARBA00022737"/>
    </source>
</evidence>
<feature type="compositionally biased region" description="Low complexity" evidence="8">
    <location>
        <begin position="308"/>
        <end position="332"/>
    </location>
</feature>
<dbReference type="InterPro" id="IPR056532">
    <property type="entry name" value="KIF21A/B_hel_2"/>
</dbReference>
<dbReference type="GO" id="GO:0005874">
    <property type="term" value="C:microtubule"/>
    <property type="evidence" value="ECO:0007669"/>
    <property type="project" value="UniProtKB-KW"/>
</dbReference>
<evidence type="ECO:0000313" key="12">
    <source>
        <dbReference type="Proteomes" id="UP000887159"/>
    </source>
</evidence>
<evidence type="ECO:0000256" key="3">
    <source>
        <dbReference type="ARBA" id="ARBA00022701"/>
    </source>
</evidence>
<evidence type="ECO:0000313" key="11">
    <source>
        <dbReference type="EMBL" id="GFY15440.1"/>
    </source>
</evidence>
<feature type="region of interest" description="Disordered" evidence="8">
    <location>
        <begin position="703"/>
        <end position="758"/>
    </location>
</feature>
<keyword evidence="5" id="KW-0175">Coiled coil</keyword>
<dbReference type="CDD" id="cd22248">
    <property type="entry name" value="Rcc_KIF21"/>
    <property type="match status" value="1"/>
</dbReference>
<dbReference type="Pfam" id="PF25597">
    <property type="entry name" value="SH3_retrovirus"/>
    <property type="match status" value="1"/>
</dbReference>
<dbReference type="PANTHER" id="PTHR46060:SF1">
    <property type="entry name" value="MARINER MOS1 TRANSPOSASE-LIKE PROTEIN"/>
    <property type="match status" value="1"/>
</dbReference>
<dbReference type="InterPro" id="IPR001680">
    <property type="entry name" value="WD40_rpt"/>
</dbReference>
<dbReference type="Gene3D" id="2.130.10.10">
    <property type="entry name" value="YVTN repeat-like/Quinoprotein amine dehydrogenase"/>
    <property type="match status" value="1"/>
</dbReference>
<dbReference type="PANTHER" id="PTHR46060">
    <property type="entry name" value="MARINER MOS1 TRANSPOSASE-LIKE PROTEIN"/>
    <property type="match status" value="1"/>
</dbReference>
<dbReference type="Proteomes" id="UP000887159">
    <property type="component" value="Unassembled WGS sequence"/>
</dbReference>
<feature type="compositionally biased region" description="Polar residues" evidence="8">
    <location>
        <begin position="704"/>
        <end position="714"/>
    </location>
</feature>
<feature type="compositionally biased region" description="Basic and acidic residues" evidence="8">
    <location>
        <begin position="725"/>
        <end position="734"/>
    </location>
</feature>
<dbReference type="PROSITE" id="PS50082">
    <property type="entry name" value="WD_REPEATS_2"/>
    <property type="match status" value="1"/>
</dbReference>
<keyword evidence="6" id="KW-0505">Motor protein</keyword>
<dbReference type="PROSITE" id="PS50294">
    <property type="entry name" value="WD_REPEATS_REGION"/>
    <property type="match status" value="1"/>
</dbReference>
<reference evidence="11" key="1">
    <citation type="submission" date="2020-08" db="EMBL/GenBank/DDBJ databases">
        <title>Multicomponent nature underlies the extraordinary mechanical properties of spider dragline silk.</title>
        <authorList>
            <person name="Kono N."/>
            <person name="Nakamura H."/>
            <person name="Mori M."/>
            <person name="Yoshida Y."/>
            <person name="Ohtoshi R."/>
            <person name="Malay A.D."/>
            <person name="Moran D.A.P."/>
            <person name="Tomita M."/>
            <person name="Numata K."/>
            <person name="Arakawa K."/>
        </authorList>
    </citation>
    <scope>NUCLEOTIDE SEQUENCE</scope>
</reference>
<comment type="caution">
    <text evidence="11">The sequence shown here is derived from an EMBL/GenBank/DDBJ whole genome shotgun (WGS) entry which is preliminary data.</text>
</comment>
<evidence type="ECO:0000256" key="8">
    <source>
        <dbReference type="SAM" id="MobiDB-lite"/>
    </source>
</evidence>
<sequence length="758" mass="85498">MVRRWVRDFKNGRTDVHDEARAGRPSASDETIAKVEAAMLEDRRTTVRELCEKIPEVSKTTIDKILTEHLGYSKVCARWVPKMLTADHKRQRVEAAQEFLAFHGTTEEEFLDSIVTGDETWVHYTTPETKEQSKQWKHPSSPRAKKFKQILSAGKIMASIFGIERAYCCASLCLAGQQSMLTGTPPKVIEEFDDEIESLKANIEYIHENLSECQSAITGLEEAKEQISPEDVINTLNNMQLEESYYIIEKIVHMAIDQSFQNSQKEVIIKELESQLAQVIESNAVQEQLLFHVVQQANEHLAGFVELNSPNESDNSSNDSRSGSPSPDDSMPCFSRQSTFMSDKPRDRRKARNIAATTEQLLFSSAEPPIAPSSQTNDDIFISNAIVGEPNDLLPSINTNGDLNNKSISYVVLPSLRGDGYNFENPDPPEEKMPIISKFKPVVPDNAFQKSHLVPAYVVEGHDQAVLCVECTDDVLFSSSSDKSVKIWDLATKTEIQKLNHADVIKKVCYCEYTRRAFTASSFEVSLWDVRQNPAIYNQMFRVSDLDRCLSSEYLISDIALNQYGTLLYITSARSVRMWDLRIEKVNSLIPFKIVDEWSNYLICWRPRVSVTFDRVIGSRQEGGDFRPLRGKLNPKAKKGILVGFALGTRGYRVWIPEDSRVIETSNVRFQKPQQSNSGMVLASPGLKFSDYEVVENCEDDKTVNNIPVSLPQNSDSETEDEEEPSRTDQEKSSGTDSSVVPVKTTWKRVVVPRPDGS</sequence>
<dbReference type="AlphaFoldDB" id="A0A8X6VQ23"/>
<feature type="repeat" description="WD" evidence="7">
    <location>
        <begin position="459"/>
        <end position="498"/>
    </location>
</feature>
<dbReference type="InterPro" id="IPR036397">
    <property type="entry name" value="RNaseH_sf"/>
</dbReference>
<dbReference type="Gene3D" id="3.30.420.10">
    <property type="entry name" value="Ribonuclease H-like superfamily/Ribonuclease H"/>
    <property type="match status" value="1"/>
</dbReference>
<feature type="region of interest" description="Disordered" evidence="8">
    <location>
        <begin position="307"/>
        <end position="350"/>
    </location>
</feature>
<evidence type="ECO:0000256" key="1">
    <source>
        <dbReference type="ARBA" id="ARBA00022490"/>
    </source>
</evidence>
<dbReference type="InterPro" id="IPR015943">
    <property type="entry name" value="WD40/YVTN_repeat-like_dom_sf"/>
</dbReference>
<dbReference type="Pfam" id="PF00400">
    <property type="entry name" value="WD40"/>
    <property type="match status" value="1"/>
</dbReference>
<evidence type="ECO:0000256" key="5">
    <source>
        <dbReference type="ARBA" id="ARBA00023054"/>
    </source>
</evidence>
<dbReference type="PROSITE" id="PS00678">
    <property type="entry name" value="WD_REPEATS_1"/>
    <property type="match status" value="1"/>
</dbReference>
<evidence type="ECO:0000256" key="2">
    <source>
        <dbReference type="ARBA" id="ARBA00022574"/>
    </source>
</evidence>
<feature type="domain" description="Retroviral polymerase SH3-like" evidence="10">
    <location>
        <begin position="629"/>
        <end position="673"/>
    </location>
</feature>
<dbReference type="InterPro" id="IPR052709">
    <property type="entry name" value="Transposase-MT_Hybrid"/>
</dbReference>
<evidence type="ECO:0000256" key="6">
    <source>
        <dbReference type="ARBA" id="ARBA00023175"/>
    </source>
</evidence>
<keyword evidence="1" id="KW-0963">Cytoplasm</keyword>
<proteinExistence type="predicted"/>
<dbReference type="Pfam" id="PF23203">
    <property type="entry name" value="KIF21A"/>
    <property type="match status" value="1"/>
</dbReference>
<dbReference type="InterPro" id="IPR019775">
    <property type="entry name" value="WD40_repeat_CS"/>
</dbReference>
<dbReference type="InterPro" id="IPR036322">
    <property type="entry name" value="WD40_repeat_dom_sf"/>
</dbReference>
<feature type="domain" description="KIF21A/B second helical" evidence="9">
    <location>
        <begin position="184"/>
        <end position="279"/>
    </location>
</feature>
<gene>
    <name evidence="11" type="primary">KIF21A</name>
    <name evidence="11" type="ORF">TNCV_1572511</name>
</gene>
<protein>
    <submittedName>
        <fullName evidence="11">Kinesin-like protein KIF21A</fullName>
    </submittedName>
</protein>
<dbReference type="SUPFAM" id="SSF50978">
    <property type="entry name" value="WD40 repeat-like"/>
    <property type="match status" value="1"/>
</dbReference>
<dbReference type="EMBL" id="BMAU01021334">
    <property type="protein sequence ID" value="GFY15440.1"/>
    <property type="molecule type" value="Genomic_DNA"/>
</dbReference>
<dbReference type="InterPro" id="IPR057670">
    <property type="entry name" value="SH3_retrovirus"/>
</dbReference>
<keyword evidence="2 7" id="KW-0853">WD repeat</keyword>
<keyword evidence="12" id="KW-1185">Reference proteome</keyword>
<organism evidence="11 12">
    <name type="scientific">Trichonephila clavipes</name>
    <name type="common">Golden silk orbweaver</name>
    <name type="synonym">Nephila clavipes</name>
    <dbReference type="NCBI Taxonomy" id="2585209"/>
    <lineage>
        <taxon>Eukaryota</taxon>
        <taxon>Metazoa</taxon>
        <taxon>Ecdysozoa</taxon>
        <taxon>Arthropoda</taxon>
        <taxon>Chelicerata</taxon>
        <taxon>Arachnida</taxon>
        <taxon>Araneae</taxon>
        <taxon>Araneomorphae</taxon>
        <taxon>Entelegynae</taxon>
        <taxon>Araneoidea</taxon>
        <taxon>Nephilidae</taxon>
        <taxon>Trichonephila</taxon>
    </lineage>
</organism>
<dbReference type="SMART" id="SM00320">
    <property type="entry name" value="WD40"/>
    <property type="match status" value="3"/>
</dbReference>
<accession>A0A8X6VQ23</accession>
<name>A0A8X6VQ23_TRICX</name>
<evidence type="ECO:0000259" key="9">
    <source>
        <dbReference type="Pfam" id="PF23203"/>
    </source>
</evidence>
<keyword evidence="4" id="KW-0677">Repeat</keyword>
<evidence type="ECO:0000259" key="10">
    <source>
        <dbReference type="Pfam" id="PF25597"/>
    </source>
</evidence>
<dbReference type="GO" id="GO:0003676">
    <property type="term" value="F:nucleic acid binding"/>
    <property type="evidence" value="ECO:0007669"/>
    <property type="project" value="InterPro"/>
</dbReference>